<dbReference type="EMBL" id="GEBQ01012194">
    <property type="protein sequence ID" value="JAT27783.1"/>
    <property type="molecule type" value="Transcribed_RNA"/>
</dbReference>
<evidence type="ECO:0000313" key="2">
    <source>
        <dbReference type="EMBL" id="JAT27783.1"/>
    </source>
</evidence>
<evidence type="ECO:0000256" key="1">
    <source>
        <dbReference type="SAM" id="Phobius"/>
    </source>
</evidence>
<organism evidence="2">
    <name type="scientific">Graphocephala atropunctata</name>
    <dbReference type="NCBI Taxonomy" id="36148"/>
    <lineage>
        <taxon>Eukaryota</taxon>
        <taxon>Metazoa</taxon>
        <taxon>Ecdysozoa</taxon>
        <taxon>Arthropoda</taxon>
        <taxon>Hexapoda</taxon>
        <taxon>Insecta</taxon>
        <taxon>Pterygota</taxon>
        <taxon>Neoptera</taxon>
        <taxon>Paraneoptera</taxon>
        <taxon>Hemiptera</taxon>
        <taxon>Auchenorrhyncha</taxon>
        <taxon>Membracoidea</taxon>
        <taxon>Cicadellidae</taxon>
        <taxon>Cicadellinae</taxon>
        <taxon>Cicadellini</taxon>
        <taxon>Graphocephala</taxon>
    </lineage>
</organism>
<dbReference type="AlphaFoldDB" id="A0A1B6LVT0"/>
<protein>
    <submittedName>
        <fullName evidence="2">Uncharacterized protein</fullName>
    </submittedName>
</protein>
<sequence length="147" mass="17249">MGTNSVFVVFMCMCFIHVTIQSFTIDHALKLGDRLSVMLRSPKHEYLPKLRKYLNLYTGVLSYITLKLQQAPLDPAVRQFYQLGPPLFMKIPIEEKQLAFKRIYKWTDHDLELFLDEVNDAKKVWIGFSRQIKNKVENSNVKQRVAN</sequence>
<keyword evidence="1" id="KW-1133">Transmembrane helix</keyword>
<keyword evidence="1" id="KW-0812">Transmembrane</keyword>
<gene>
    <name evidence="2" type="ORF">g.25800</name>
</gene>
<keyword evidence="1" id="KW-0472">Membrane</keyword>
<accession>A0A1B6LVT0</accession>
<proteinExistence type="predicted"/>
<feature type="transmembrane region" description="Helical" evidence="1">
    <location>
        <begin position="6"/>
        <end position="25"/>
    </location>
</feature>
<reference evidence="2" key="1">
    <citation type="submission" date="2015-11" db="EMBL/GenBank/DDBJ databases">
        <title>De novo transcriptome assembly of four potential Pierce s Disease insect vectors from Arizona vineyards.</title>
        <authorList>
            <person name="Tassone E.E."/>
        </authorList>
    </citation>
    <scope>NUCLEOTIDE SEQUENCE</scope>
</reference>
<name>A0A1B6LVT0_9HEMI</name>